<dbReference type="InterPro" id="IPR001766">
    <property type="entry name" value="Fork_head_dom"/>
</dbReference>
<reference evidence="5" key="1">
    <citation type="journal article" date="2023" name="G3 (Bethesda)">
        <title>Whole genome assembly and annotation of the endangered Caribbean coral Acropora cervicornis.</title>
        <authorList>
            <person name="Selwyn J.D."/>
            <person name="Vollmer S.V."/>
        </authorList>
    </citation>
    <scope>NUCLEOTIDE SEQUENCE</scope>
    <source>
        <strain evidence="5">K2</strain>
    </source>
</reference>
<comment type="caution">
    <text evidence="5">The sequence shown here is derived from an EMBL/GenBank/DDBJ whole genome shotgun (WGS) entry which is preliminary data.</text>
</comment>
<dbReference type="Pfam" id="PF00250">
    <property type="entry name" value="Forkhead"/>
    <property type="match status" value="1"/>
</dbReference>
<dbReference type="GO" id="GO:0009653">
    <property type="term" value="P:anatomical structure morphogenesis"/>
    <property type="evidence" value="ECO:0007669"/>
    <property type="project" value="TreeGrafter"/>
</dbReference>
<keyword evidence="2" id="KW-0539">Nucleus</keyword>
<organism evidence="5 6">
    <name type="scientific">Acropora cervicornis</name>
    <name type="common">Staghorn coral</name>
    <dbReference type="NCBI Taxonomy" id="6130"/>
    <lineage>
        <taxon>Eukaryota</taxon>
        <taxon>Metazoa</taxon>
        <taxon>Cnidaria</taxon>
        <taxon>Anthozoa</taxon>
        <taxon>Hexacorallia</taxon>
        <taxon>Scleractinia</taxon>
        <taxon>Astrocoeniina</taxon>
        <taxon>Acroporidae</taxon>
        <taxon>Acropora</taxon>
    </lineage>
</organism>
<evidence type="ECO:0000313" key="5">
    <source>
        <dbReference type="EMBL" id="KAK2556791.1"/>
    </source>
</evidence>
<dbReference type="GO" id="GO:0005634">
    <property type="term" value="C:nucleus"/>
    <property type="evidence" value="ECO:0007669"/>
    <property type="project" value="UniProtKB-SubCell"/>
</dbReference>
<evidence type="ECO:0000256" key="1">
    <source>
        <dbReference type="ARBA" id="ARBA00023125"/>
    </source>
</evidence>
<dbReference type="GO" id="GO:0030154">
    <property type="term" value="P:cell differentiation"/>
    <property type="evidence" value="ECO:0007669"/>
    <property type="project" value="TreeGrafter"/>
</dbReference>
<feature type="compositionally biased region" description="Basic residues" evidence="3">
    <location>
        <begin position="32"/>
        <end position="42"/>
    </location>
</feature>
<evidence type="ECO:0000256" key="3">
    <source>
        <dbReference type="SAM" id="MobiDB-lite"/>
    </source>
</evidence>
<gene>
    <name evidence="5" type="ORF">P5673_020996</name>
</gene>
<feature type="region of interest" description="Disordered" evidence="3">
    <location>
        <begin position="1"/>
        <end position="42"/>
    </location>
</feature>
<protein>
    <submittedName>
        <fullName evidence="5">Forkhead box protein L1</fullName>
    </submittedName>
</protein>
<dbReference type="InterPro" id="IPR036390">
    <property type="entry name" value="WH_DNA-bd_sf"/>
</dbReference>
<sequence>MEKYSNLMREQISGKTYGTSKAEEKREFVNRSQKKKPRRKRNSSPLSYIEIISYAILGSPRKRATLAEIYSFIQDGYPGFTENRLRWKNTVRHNLSLHECFQRGEVAMDKAGCYWHIHPSFFEEFSRGDFSRRKLARGSAVGSEATRGAPSESAFVMPSVISTCHICNSTQQFLPSFGPLHYHRQGPLPEFLGQIPYFPRDHWIY</sequence>
<keyword evidence="1 2" id="KW-0238">DNA-binding</keyword>
<dbReference type="GO" id="GO:0000981">
    <property type="term" value="F:DNA-binding transcription factor activity, RNA polymerase II-specific"/>
    <property type="evidence" value="ECO:0007669"/>
    <property type="project" value="TreeGrafter"/>
</dbReference>
<name>A0AAD9Q9D5_ACRCE</name>
<reference evidence="5" key="2">
    <citation type="journal article" date="2023" name="Science">
        <title>Genomic signatures of disease resistance in endangered staghorn corals.</title>
        <authorList>
            <person name="Vollmer S.V."/>
            <person name="Selwyn J.D."/>
            <person name="Despard B.A."/>
            <person name="Roesel C.L."/>
        </authorList>
    </citation>
    <scope>NUCLEOTIDE SEQUENCE</scope>
    <source>
        <strain evidence="5">K2</strain>
    </source>
</reference>
<feature type="DNA-binding region" description="Fork-head" evidence="2">
    <location>
        <begin position="43"/>
        <end position="135"/>
    </location>
</feature>
<evidence type="ECO:0000259" key="4">
    <source>
        <dbReference type="PROSITE" id="PS50039"/>
    </source>
</evidence>
<dbReference type="AlphaFoldDB" id="A0AAD9Q9D5"/>
<dbReference type="PROSITE" id="PS50039">
    <property type="entry name" value="FORK_HEAD_3"/>
    <property type="match status" value="1"/>
</dbReference>
<dbReference type="Proteomes" id="UP001249851">
    <property type="component" value="Unassembled WGS sequence"/>
</dbReference>
<dbReference type="EMBL" id="JARQWQ010000053">
    <property type="protein sequence ID" value="KAK2556791.1"/>
    <property type="molecule type" value="Genomic_DNA"/>
</dbReference>
<dbReference type="PANTHER" id="PTHR11829">
    <property type="entry name" value="FORKHEAD BOX PROTEIN"/>
    <property type="match status" value="1"/>
</dbReference>
<dbReference type="SUPFAM" id="SSF46785">
    <property type="entry name" value="Winged helix' DNA-binding domain"/>
    <property type="match status" value="1"/>
</dbReference>
<dbReference type="SMART" id="SM00339">
    <property type="entry name" value="FH"/>
    <property type="match status" value="1"/>
</dbReference>
<dbReference type="Gene3D" id="1.10.10.10">
    <property type="entry name" value="Winged helix-like DNA-binding domain superfamily/Winged helix DNA-binding domain"/>
    <property type="match status" value="1"/>
</dbReference>
<dbReference type="PANTHER" id="PTHR11829:SF343">
    <property type="entry name" value="FORK-HEAD DOMAIN-CONTAINING PROTEIN"/>
    <property type="match status" value="1"/>
</dbReference>
<accession>A0AAD9Q9D5</accession>
<comment type="subcellular location">
    <subcellularLocation>
        <location evidence="2">Nucleus</location>
    </subcellularLocation>
</comment>
<evidence type="ECO:0000256" key="2">
    <source>
        <dbReference type="PROSITE-ProRule" id="PRU00089"/>
    </source>
</evidence>
<proteinExistence type="predicted"/>
<dbReference type="InterPro" id="IPR036388">
    <property type="entry name" value="WH-like_DNA-bd_sf"/>
</dbReference>
<dbReference type="GO" id="GO:0000978">
    <property type="term" value="F:RNA polymerase II cis-regulatory region sequence-specific DNA binding"/>
    <property type="evidence" value="ECO:0007669"/>
    <property type="project" value="TreeGrafter"/>
</dbReference>
<evidence type="ECO:0000313" key="6">
    <source>
        <dbReference type="Proteomes" id="UP001249851"/>
    </source>
</evidence>
<keyword evidence="6" id="KW-1185">Reference proteome</keyword>
<dbReference type="PRINTS" id="PR00053">
    <property type="entry name" value="FORKHEAD"/>
</dbReference>
<dbReference type="InterPro" id="IPR050211">
    <property type="entry name" value="FOX_domain-containing"/>
</dbReference>
<feature type="domain" description="Fork-head" evidence="4">
    <location>
        <begin position="43"/>
        <end position="135"/>
    </location>
</feature>